<name>A0AAD6GBA2_9EURO</name>
<dbReference type="AlphaFoldDB" id="A0AAD6GBA2"/>
<protein>
    <submittedName>
        <fullName evidence="1">Uncharacterized protein</fullName>
    </submittedName>
</protein>
<proteinExistence type="predicted"/>
<keyword evidence="2" id="KW-1185">Reference proteome</keyword>
<gene>
    <name evidence="1" type="ORF">N7494_011955</name>
</gene>
<dbReference type="EMBL" id="JAQIZZ010000008">
    <property type="protein sequence ID" value="KAJ5525305.1"/>
    <property type="molecule type" value="Genomic_DNA"/>
</dbReference>
<sequence>MGIAHISAEEQGSANDTAVLAVPLKPLLDRFVPHECVTRQPLPPSEDHPDYSRVTTEQLIGRF</sequence>
<dbReference type="Proteomes" id="UP001220324">
    <property type="component" value="Unassembled WGS sequence"/>
</dbReference>
<comment type="caution">
    <text evidence="1">The sequence shown here is derived from an EMBL/GenBank/DDBJ whole genome shotgun (WGS) entry which is preliminary data.</text>
</comment>
<evidence type="ECO:0000313" key="1">
    <source>
        <dbReference type="EMBL" id="KAJ5525305.1"/>
    </source>
</evidence>
<accession>A0AAD6GBA2</accession>
<evidence type="ECO:0000313" key="2">
    <source>
        <dbReference type="Proteomes" id="UP001220324"/>
    </source>
</evidence>
<reference evidence="1 2" key="1">
    <citation type="journal article" date="2023" name="IMA Fungus">
        <title>Comparative genomic study of the Penicillium genus elucidates a diverse pangenome and 15 lateral gene transfer events.</title>
        <authorList>
            <person name="Petersen C."/>
            <person name="Sorensen T."/>
            <person name="Nielsen M.R."/>
            <person name="Sondergaard T.E."/>
            <person name="Sorensen J.L."/>
            <person name="Fitzpatrick D.A."/>
            <person name="Frisvad J.C."/>
            <person name="Nielsen K.L."/>
        </authorList>
    </citation>
    <scope>NUCLEOTIDE SEQUENCE [LARGE SCALE GENOMIC DNA]</scope>
    <source>
        <strain evidence="1 2">IBT 35679</strain>
    </source>
</reference>
<organism evidence="1 2">
    <name type="scientific">Penicillium frequentans</name>
    <dbReference type="NCBI Taxonomy" id="3151616"/>
    <lineage>
        <taxon>Eukaryota</taxon>
        <taxon>Fungi</taxon>
        <taxon>Dikarya</taxon>
        <taxon>Ascomycota</taxon>
        <taxon>Pezizomycotina</taxon>
        <taxon>Eurotiomycetes</taxon>
        <taxon>Eurotiomycetidae</taxon>
        <taxon>Eurotiales</taxon>
        <taxon>Aspergillaceae</taxon>
        <taxon>Penicillium</taxon>
    </lineage>
</organism>